<feature type="transmembrane region" description="Helical" evidence="1">
    <location>
        <begin position="12"/>
        <end position="38"/>
    </location>
</feature>
<keyword evidence="1" id="KW-0812">Transmembrane</keyword>
<organism evidence="2 3">
    <name type="scientific">Angiostrongylus cantonensis</name>
    <name type="common">Rat lungworm</name>
    <dbReference type="NCBI Taxonomy" id="6313"/>
    <lineage>
        <taxon>Eukaryota</taxon>
        <taxon>Metazoa</taxon>
        <taxon>Ecdysozoa</taxon>
        <taxon>Nematoda</taxon>
        <taxon>Chromadorea</taxon>
        <taxon>Rhabditida</taxon>
        <taxon>Rhabditina</taxon>
        <taxon>Rhabditomorpha</taxon>
        <taxon>Strongyloidea</taxon>
        <taxon>Metastrongylidae</taxon>
        <taxon>Angiostrongylus</taxon>
    </lineage>
</organism>
<protein>
    <submittedName>
        <fullName evidence="3">USP domain-containing protein</fullName>
    </submittedName>
</protein>
<proteinExistence type="predicted"/>
<keyword evidence="2" id="KW-1185">Reference proteome</keyword>
<dbReference type="WBParaSite" id="ACAC_0001120401-mRNA-1">
    <property type="protein sequence ID" value="ACAC_0001120401-mRNA-1"/>
    <property type="gene ID" value="ACAC_0001120401"/>
</dbReference>
<reference evidence="2" key="1">
    <citation type="submission" date="2012-09" db="EMBL/GenBank/DDBJ databases">
        <authorList>
            <person name="Martin A.A."/>
        </authorList>
    </citation>
    <scope>NUCLEOTIDE SEQUENCE</scope>
</reference>
<name>A0A158PBN1_ANGCA</name>
<keyword evidence="1" id="KW-0472">Membrane</keyword>
<evidence type="ECO:0000313" key="2">
    <source>
        <dbReference type="Proteomes" id="UP000035642"/>
    </source>
</evidence>
<dbReference type="Proteomes" id="UP000035642">
    <property type="component" value="Unassembled WGS sequence"/>
</dbReference>
<evidence type="ECO:0000256" key="1">
    <source>
        <dbReference type="SAM" id="Phobius"/>
    </source>
</evidence>
<evidence type="ECO:0000313" key="3">
    <source>
        <dbReference type="WBParaSite" id="ACAC_0001120401-mRNA-1"/>
    </source>
</evidence>
<sequence length="237" mass="26650">MCSALRNYEAGVLFAAICVIICVIIVGTNISTLLHYLLEKLLIYSDRYNDNKGNIVRVTARKTTFSSNSSELQSSNVSEHEPRPACYACEPTGWTVPDSEITDPVYVRDSDSSSFVPLPQAQIDNRCMADPRLEEHFIGVCTRDEVSISFACLHVLSVYWFSPVEASAVVKPDDFVLYYRKDNVSELDLTIPLYLAHRNTRNESRIVPKRLPTVDSCSDAGIRDRIKLSLVEHARSK</sequence>
<dbReference type="AlphaFoldDB" id="A0A158PBN1"/>
<keyword evidence="1" id="KW-1133">Transmembrane helix</keyword>
<accession>A0A158PBN1</accession>
<reference evidence="3" key="2">
    <citation type="submission" date="2016-04" db="UniProtKB">
        <authorList>
            <consortium name="WormBaseParasite"/>
        </authorList>
    </citation>
    <scope>IDENTIFICATION</scope>
</reference>